<dbReference type="Gene3D" id="3.20.20.80">
    <property type="entry name" value="Glycosidases"/>
    <property type="match status" value="1"/>
</dbReference>
<dbReference type="Gene3D" id="2.60.40.1180">
    <property type="entry name" value="Golgi alpha-mannosidase II"/>
    <property type="match status" value="1"/>
</dbReference>
<keyword evidence="6" id="KW-0479">Metal-binding</keyword>
<keyword evidence="7 12" id="KW-0378">Hydrolase</keyword>
<comment type="cofactor">
    <cofactor evidence="2">
        <name>Ca(2+)</name>
        <dbReference type="ChEBI" id="CHEBI:29108"/>
    </cofactor>
</comment>
<evidence type="ECO:0000256" key="1">
    <source>
        <dbReference type="ARBA" id="ARBA00000548"/>
    </source>
</evidence>
<dbReference type="EMBL" id="JBHSPB010000023">
    <property type="protein sequence ID" value="MFC5724080.1"/>
    <property type="molecule type" value="Genomic_DNA"/>
</dbReference>
<dbReference type="SUPFAM" id="SSF51011">
    <property type="entry name" value="Glycosyl hydrolase domain"/>
    <property type="match status" value="1"/>
</dbReference>
<feature type="signal peptide" evidence="14">
    <location>
        <begin position="1"/>
        <end position="28"/>
    </location>
</feature>
<keyword evidence="10 12" id="KW-0326">Glycosidase</keyword>
<organism evidence="17 18">
    <name type="scientific">Streptomyces gamaensis</name>
    <dbReference type="NCBI Taxonomy" id="1763542"/>
    <lineage>
        <taxon>Bacteria</taxon>
        <taxon>Bacillati</taxon>
        <taxon>Actinomycetota</taxon>
        <taxon>Actinomycetes</taxon>
        <taxon>Kitasatosporales</taxon>
        <taxon>Streptomycetaceae</taxon>
        <taxon>Streptomyces</taxon>
    </lineage>
</organism>
<dbReference type="PANTHER" id="PTHR43447">
    <property type="entry name" value="ALPHA-AMYLASE"/>
    <property type="match status" value="1"/>
</dbReference>
<dbReference type="InterPro" id="IPR013780">
    <property type="entry name" value="Glyco_hydro_b"/>
</dbReference>
<name>A0ABW0ZCM5_9ACTN</name>
<dbReference type="Pfam" id="PF00128">
    <property type="entry name" value="Alpha-amylase"/>
    <property type="match status" value="1"/>
</dbReference>
<gene>
    <name evidence="17" type="ORF">ACFP1Z_28320</name>
</gene>
<dbReference type="EC" id="3.2.1.1" evidence="4 12"/>
<evidence type="ECO:0000256" key="9">
    <source>
        <dbReference type="ARBA" id="ARBA00023277"/>
    </source>
</evidence>
<evidence type="ECO:0000313" key="18">
    <source>
        <dbReference type="Proteomes" id="UP001596083"/>
    </source>
</evidence>
<evidence type="ECO:0000256" key="5">
    <source>
        <dbReference type="ARBA" id="ARBA00017303"/>
    </source>
</evidence>
<evidence type="ECO:0000256" key="4">
    <source>
        <dbReference type="ARBA" id="ARBA00012595"/>
    </source>
</evidence>
<protein>
    <recommendedName>
        <fullName evidence="5 12">Alpha-amylase</fullName>
        <ecNumber evidence="4 12">3.2.1.1</ecNumber>
    </recommendedName>
</protein>
<evidence type="ECO:0000256" key="6">
    <source>
        <dbReference type="ARBA" id="ARBA00022723"/>
    </source>
</evidence>
<dbReference type="InterPro" id="IPR006047">
    <property type="entry name" value="GH13_cat_dom"/>
</dbReference>
<evidence type="ECO:0000256" key="3">
    <source>
        <dbReference type="ARBA" id="ARBA00008061"/>
    </source>
</evidence>
<dbReference type="Proteomes" id="UP001596083">
    <property type="component" value="Unassembled WGS sequence"/>
</dbReference>
<keyword evidence="9 12" id="KW-0119">Carbohydrate metabolism</keyword>
<evidence type="ECO:0000259" key="16">
    <source>
        <dbReference type="SMART" id="SM00642"/>
    </source>
</evidence>
<dbReference type="InterPro" id="IPR017853">
    <property type="entry name" value="GH"/>
</dbReference>
<dbReference type="InterPro" id="IPR031319">
    <property type="entry name" value="A-amylase_C"/>
</dbReference>
<dbReference type="SUPFAM" id="SSF51445">
    <property type="entry name" value="(Trans)glycosidases"/>
    <property type="match status" value="1"/>
</dbReference>
<comment type="similarity">
    <text evidence="3 11">Belongs to the glycosyl hydrolase 13 family.</text>
</comment>
<feature type="chain" id="PRO_5045378274" description="Alpha-amylase" evidence="14">
    <location>
        <begin position="29"/>
        <end position="512"/>
    </location>
</feature>
<comment type="catalytic activity">
    <reaction evidence="1 12">
        <text>Endohydrolysis of (1-&gt;4)-alpha-D-glucosidic linkages in polysaccharides containing three or more (1-&gt;4)-alpha-linked D-glucose units.</text>
        <dbReference type="EC" id="3.2.1.1"/>
    </reaction>
</comment>
<reference evidence="18" key="1">
    <citation type="journal article" date="2019" name="Int. J. Syst. Evol. Microbiol.">
        <title>The Global Catalogue of Microorganisms (GCM) 10K type strain sequencing project: providing services to taxonomists for standard genome sequencing and annotation.</title>
        <authorList>
            <consortium name="The Broad Institute Genomics Platform"/>
            <consortium name="The Broad Institute Genome Sequencing Center for Infectious Disease"/>
            <person name="Wu L."/>
            <person name="Ma J."/>
        </authorList>
    </citation>
    <scope>NUCLEOTIDE SEQUENCE [LARGE SCALE GENOMIC DNA]</scope>
    <source>
        <strain evidence="18">CGMCC 4.7304</strain>
    </source>
</reference>
<accession>A0ABW0ZCM5</accession>
<evidence type="ECO:0000256" key="10">
    <source>
        <dbReference type="ARBA" id="ARBA00023295"/>
    </source>
</evidence>
<proteinExistence type="inferred from homology"/>
<dbReference type="InterPro" id="IPR006046">
    <property type="entry name" value="Alpha_amylase"/>
</dbReference>
<evidence type="ECO:0000256" key="12">
    <source>
        <dbReference type="RuleBase" id="RU361134"/>
    </source>
</evidence>
<evidence type="ECO:0000256" key="11">
    <source>
        <dbReference type="RuleBase" id="RU003615"/>
    </source>
</evidence>
<evidence type="ECO:0000256" key="13">
    <source>
        <dbReference type="SAM" id="MobiDB-lite"/>
    </source>
</evidence>
<feature type="compositionally biased region" description="Low complexity" evidence="13">
    <location>
        <begin position="496"/>
        <end position="512"/>
    </location>
</feature>
<keyword evidence="8" id="KW-0106">Calcium</keyword>
<keyword evidence="14" id="KW-0732">Signal</keyword>
<dbReference type="SMART" id="SM00632">
    <property type="entry name" value="Aamy_C"/>
    <property type="match status" value="1"/>
</dbReference>
<keyword evidence="18" id="KW-1185">Reference proteome</keyword>
<evidence type="ECO:0000259" key="15">
    <source>
        <dbReference type="SMART" id="SM00632"/>
    </source>
</evidence>
<evidence type="ECO:0000313" key="17">
    <source>
        <dbReference type="EMBL" id="MFC5724080.1"/>
    </source>
</evidence>
<dbReference type="Pfam" id="PF02806">
    <property type="entry name" value="Alpha-amylase_C"/>
    <property type="match status" value="1"/>
</dbReference>
<feature type="domain" description="Glycosyl hydrolase family 13 catalytic" evidence="16">
    <location>
        <begin position="35"/>
        <end position="374"/>
    </location>
</feature>
<feature type="region of interest" description="Disordered" evidence="13">
    <location>
        <begin position="458"/>
        <end position="512"/>
    </location>
</feature>
<evidence type="ECO:0000256" key="8">
    <source>
        <dbReference type="ARBA" id="ARBA00022837"/>
    </source>
</evidence>
<evidence type="ECO:0000256" key="2">
    <source>
        <dbReference type="ARBA" id="ARBA00001913"/>
    </source>
</evidence>
<dbReference type="InterPro" id="IPR006048">
    <property type="entry name" value="A-amylase/branching_C"/>
</dbReference>
<comment type="caution">
    <text evidence="17">The sequence shown here is derived from an EMBL/GenBank/DDBJ whole genome shotgun (WGS) entry which is preliminary data.</text>
</comment>
<evidence type="ECO:0000256" key="14">
    <source>
        <dbReference type="SAM" id="SignalP"/>
    </source>
</evidence>
<feature type="domain" description="Alpha-amylase C-terminal" evidence="15">
    <location>
        <begin position="383"/>
        <end position="459"/>
    </location>
</feature>
<dbReference type="SMART" id="SM00642">
    <property type="entry name" value="Aamy"/>
    <property type="match status" value="1"/>
</dbReference>
<sequence>MPGSARRAVTSVAACLALLAGAAPLARAAVPGDKDVTAVLFQWSFDSVARECRDVLGPAGYGSVQVSPPQEHIQGSPWWTSYQPVGYRIAGRLGDRAAFARMTDACHAAGVKVVADAVVNHMSAGTGTGTGTGGTPYTKYTYPGTYRDQDFHTCRRPVANYTDRAEVQNCELVGLADLDTGSAYVRGRIAAYLDDLVSLGADGFRIDAAKHIAETDLAAVKARMKHHDVYWKQETIGGAGEAVRPEEYLPTGDVQEFRYGRDLKRVLRHERLAYLRNFGEGWSYLPDGHVSVFVDDWDTERDGTTLSYKDGADYTLANVFMLAWPYGAPDVHSGYEFTDRDAGPPNNGAVSACWHEGWKCQHKWPEIRAMVGFRNAVRGAPVTDWWDNGYQAIAFGRGGKGYTVVNHETFPLTRTFRGRLPGGAYCDVQSGRTVTVDADGTFTATVAPGTALALHTGARGACGKQGRPLSPAAPPASRARRPVRRTGCPPARPRGRPAARPSSPGSTRRSPP</sequence>
<dbReference type="PRINTS" id="PR00110">
    <property type="entry name" value="ALPHAAMYLASE"/>
</dbReference>
<dbReference type="CDD" id="cd11317">
    <property type="entry name" value="AmyAc_bac_euk_AmyA"/>
    <property type="match status" value="1"/>
</dbReference>
<evidence type="ECO:0000256" key="7">
    <source>
        <dbReference type="ARBA" id="ARBA00022801"/>
    </source>
</evidence>